<dbReference type="Proteomes" id="UP000070544">
    <property type="component" value="Unassembled WGS sequence"/>
</dbReference>
<evidence type="ECO:0000313" key="2">
    <source>
        <dbReference type="EMBL" id="KXS14455.1"/>
    </source>
</evidence>
<dbReference type="SUPFAM" id="SSF110004">
    <property type="entry name" value="Glycolipid transfer protein, GLTP"/>
    <property type="match status" value="1"/>
</dbReference>
<dbReference type="InterPro" id="IPR036497">
    <property type="entry name" value="GLTP_sf"/>
</dbReference>
<dbReference type="EMBL" id="KQ965769">
    <property type="protein sequence ID" value="KXS14455.1"/>
    <property type="molecule type" value="Genomic_DNA"/>
</dbReference>
<dbReference type="Pfam" id="PF08718">
    <property type="entry name" value="GLTP"/>
    <property type="match status" value="1"/>
</dbReference>
<dbReference type="AlphaFoldDB" id="A0A139ADD5"/>
<dbReference type="InterPro" id="IPR014830">
    <property type="entry name" value="Glycolipid_transfer_prot_dom"/>
</dbReference>
<proteinExistence type="predicted"/>
<dbReference type="GO" id="GO:0005737">
    <property type="term" value="C:cytoplasm"/>
    <property type="evidence" value="ECO:0007669"/>
    <property type="project" value="InterPro"/>
</dbReference>
<accession>A0A139ADD5</accession>
<dbReference type="Gene3D" id="1.10.3520.10">
    <property type="entry name" value="Glycolipid transfer protein"/>
    <property type="match status" value="1"/>
</dbReference>
<feature type="domain" description="Glycolipid transfer protein" evidence="1">
    <location>
        <begin position="39"/>
        <end position="183"/>
    </location>
</feature>
<reference evidence="2 3" key="1">
    <citation type="journal article" date="2015" name="Genome Biol. Evol.">
        <title>Phylogenomic analyses indicate that early fungi evolved digesting cell walls of algal ancestors of land plants.</title>
        <authorList>
            <person name="Chang Y."/>
            <person name="Wang S."/>
            <person name="Sekimoto S."/>
            <person name="Aerts A.L."/>
            <person name="Choi C."/>
            <person name="Clum A."/>
            <person name="LaButti K.M."/>
            <person name="Lindquist E.A."/>
            <person name="Yee Ngan C."/>
            <person name="Ohm R.A."/>
            <person name="Salamov A.A."/>
            <person name="Grigoriev I.V."/>
            <person name="Spatafora J.W."/>
            <person name="Berbee M.L."/>
        </authorList>
    </citation>
    <scope>NUCLEOTIDE SEQUENCE [LARGE SCALE GENOMIC DNA]</scope>
    <source>
        <strain evidence="2 3">JEL478</strain>
    </source>
</reference>
<dbReference type="OrthoDB" id="10413906at2759"/>
<evidence type="ECO:0000259" key="1">
    <source>
        <dbReference type="Pfam" id="PF08718"/>
    </source>
</evidence>
<sequence length="219" mass="23766">MSLDPLETLQAVAIAFEALNPEHLELKATADAIGKVAPLYTIFFSTGKLTDILTNDLIAHKNELLDPTEKNQHKLAAEDIEHGQLFPTLLKEIEACGGKDTVKKGGTATATWGGIWSTRILRFVANFMLNLRDASRFPTPPASAKAAYKDSIGKFHGFAVSMIVSTAMSLVPGSRDDLIKKFGGNDEALAKLDRAFTAIDKVTTVLEKWLQANVDAKIV</sequence>
<dbReference type="GO" id="GO:0120013">
    <property type="term" value="F:lipid transfer activity"/>
    <property type="evidence" value="ECO:0007669"/>
    <property type="project" value="InterPro"/>
</dbReference>
<keyword evidence="3" id="KW-1185">Reference proteome</keyword>
<name>A0A139ADD5_GONPJ</name>
<gene>
    <name evidence="2" type="ORF">M427DRAFT_57634</name>
</gene>
<organism evidence="2 3">
    <name type="scientific">Gonapodya prolifera (strain JEL478)</name>
    <name type="common">Monoblepharis prolifera</name>
    <dbReference type="NCBI Taxonomy" id="1344416"/>
    <lineage>
        <taxon>Eukaryota</taxon>
        <taxon>Fungi</taxon>
        <taxon>Fungi incertae sedis</taxon>
        <taxon>Chytridiomycota</taxon>
        <taxon>Chytridiomycota incertae sedis</taxon>
        <taxon>Monoblepharidomycetes</taxon>
        <taxon>Monoblepharidales</taxon>
        <taxon>Gonapodyaceae</taxon>
        <taxon>Gonapodya</taxon>
    </lineage>
</organism>
<protein>
    <recommendedName>
        <fullName evidence="1">Glycolipid transfer protein domain-containing protein</fullName>
    </recommendedName>
</protein>
<evidence type="ECO:0000313" key="3">
    <source>
        <dbReference type="Proteomes" id="UP000070544"/>
    </source>
</evidence>